<organism evidence="4 5">
    <name type="scientific">Perkinsus chesapeaki</name>
    <name type="common">Clam parasite</name>
    <name type="synonym">Perkinsus andrewsi</name>
    <dbReference type="NCBI Taxonomy" id="330153"/>
    <lineage>
        <taxon>Eukaryota</taxon>
        <taxon>Sar</taxon>
        <taxon>Alveolata</taxon>
        <taxon>Perkinsozoa</taxon>
        <taxon>Perkinsea</taxon>
        <taxon>Perkinsida</taxon>
        <taxon>Perkinsidae</taxon>
        <taxon>Perkinsus</taxon>
    </lineage>
</organism>
<evidence type="ECO:0000256" key="2">
    <source>
        <dbReference type="SAM" id="SignalP"/>
    </source>
</evidence>
<proteinExistence type="predicted"/>
<dbReference type="Proteomes" id="UP000591131">
    <property type="component" value="Unassembled WGS sequence"/>
</dbReference>
<reference evidence="4 5" key="1">
    <citation type="submission" date="2020-04" db="EMBL/GenBank/DDBJ databases">
        <title>Perkinsus chesapeaki whole genome sequence.</title>
        <authorList>
            <person name="Bogema D.R."/>
        </authorList>
    </citation>
    <scope>NUCLEOTIDE SEQUENCE [LARGE SCALE GENOMIC DNA]</scope>
    <source>
        <strain evidence="4">ATCC PRA-425</strain>
    </source>
</reference>
<accession>A0A7J6MRB8</accession>
<dbReference type="AlphaFoldDB" id="A0A7J6MRB8"/>
<evidence type="ECO:0000256" key="1">
    <source>
        <dbReference type="SAM" id="MobiDB-lite"/>
    </source>
</evidence>
<dbReference type="SUPFAM" id="SSF50630">
    <property type="entry name" value="Acid proteases"/>
    <property type="match status" value="1"/>
</dbReference>
<dbReference type="InterPro" id="IPR021109">
    <property type="entry name" value="Peptidase_aspartic_dom_sf"/>
</dbReference>
<keyword evidence="2" id="KW-0732">Signal</keyword>
<dbReference type="EMBL" id="JAAPAO010000069">
    <property type="protein sequence ID" value="KAF4674139.1"/>
    <property type="molecule type" value="Genomic_DNA"/>
</dbReference>
<dbReference type="Gene3D" id="2.40.70.10">
    <property type="entry name" value="Acid Proteases"/>
    <property type="match status" value="1"/>
</dbReference>
<gene>
    <name evidence="4" type="ORF">FOL47_009676</name>
</gene>
<feature type="chain" id="PRO_5029608380" description="Peptidase A1 domain-containing protein" evidence="2">
    <location>
        <begin position="24"/>
        <end position="184"/>
    </location>
</feature>
<dbReference type="PROSITE" id="PS51767">
    <property type="entry name" value="PEPTIDASE_A1"/>
    <property type="match status" value="1"/>
</dbReference>
<evidence type="ECO:0000313" key="4">
    <source>
        <dbReference type="EMBL" id="KAF4674139.1"/>
    </source>
</evidence>
<evidence type="ECO:0000259" key="3">
    <source>
        <dbReference type="PROSITE" id="PS51767"/>
    </source>
</evidence>
<feature type="signal peptide" evidence="2">
    <location>
        <begin position="1"/>
        <end position="23"/>
    </location>
</feature>
<dbReference type="InterPro" id="IPR033121">
    <property type="entry name" value="PEPTIDASE_A1"/>
</dbReference>
<name>A0A7J6MRB8_PERCH</name>
<protein>
    <recommendedName>
        <fullName evidence="3">Peptidase A1 domain-containing protein</fullName>
    </recommendedName>
</protein>
<feature type="domain" description="Peptidase A1" evidence="3">
    <location>
        <begin position="1"/>
        <end position="138"/>
    </location>
</feature>
<keyword evidence="5" id="KW-1185">Reference proteome</keyword>
<evidence type="ECO:0000313" key="5">
    <source>
        <dbReference type="Proteomes" id="UP000591131"/>
    </source>
</evidence>
<comment type="caution">
    <text evidence="4">The sequence shown here is derived from an EMBL/GenBank/DDBJ whole genome shotgun (WGS) entry which is preliminary data.</text>
</comment>
<sequence>MSSPPISVVLDLGSLFIIGPVNAVGEIMNAMGDILGLRVGLDIKVFRPSKESISYYATCSILHLDKHKGTWIGFELGVPYKYTARVLLTDLVVEKKGLCIFEIRGSPRLLEFDWIFGEPFFKAHETRLYYDTLMIGLTERQLQSVQSNSSTANWSSDQLVHGPTHPGTISYTGRDEVPTHPPPA</sequence>
<feature type="non-terminal residue" evidence="4">
    <location>
        <position position="184"/>
    </location>
</feature>
<feature type="region of interest" description="Disordered" evidence="1">
    <location>
        <begin position="153"/>
        <end position="184"/>
    </location>
</feature>